<dbReference type="Pfam" id="PF01515">
    <property type="entry name" value="PTA_PTB"/>
    <property type="match status" value="1"/>
</dbReference>
<evidence type="ECO:0000313" key="7">
    <source>
        <dbReference type="Proteomes" id="UP000235616"/>
    </source>
</evidence>
<dbReference type="PANTHER" id="PTHR43356:SF2">
    <property type="entry name" value="PHOSPHATE ACETYLTRANSFERASE"/>
    <property type="match status" value="1"/>
</dbReference>
<dbReference type="NCBIfam" id="NF006045">
    <property type="entry name" value="PRK08190.1"/>
    <property type="match status" value="1"/>
</dbReference>
<dbReference type="InterPro" id="IPR050500">
    <property type="entry name" value="Phos_Acetyltrans/Butyryltrans"/>
</dbReference>
<reference evidence="6 7" key="1">
    <citation type="submission" date="2018-01" db="EMBL/GenBank/DDBJ databases">
        <title>Whole genome analyses suggest that Burkholderia sensu lato contains two further novel genera in the rhizoxinica-symbiotica group Mycetohabitans gen. nov., and Trinickia gen. nov.: implications for the evolution of diazotrophy and nodulation in the Burkholderiaceae.</title>
        <authorList>
            <person name="Estrada-de los Santos P."/>
            <person name="Palmer M."/>
            <person name="Chavez-Ramirez B."/>
            <person name="Beukes C."/>
            <person name="Steenkamp E.T."/>
            <person name="Hirsch A.M."/>
            <person name="Manyaka P."/>
            <person name="Maluk M."/>
            <person name="Lafos M."/>
            <person name="Crook M."/>
            <person name="Gross E."/>
            <person name="Simon M.F."/>
            <person name="Bueno dos Reis Junior F."/>
            <person name="Poole P.S."/>
            <person name="Venter S.N."/>
            <person name="James E.K."/>
        </authorList>
    </citation>
    <scope>NUCLEOTIDE SEQUENCE [LARGE SCALE GENOMIC DNA]</scope>
    <source>
        <strain evidence="6 7">GIMN1.004</strain>
    </source>
</reference>
<dbReference type="Proteomes" id="UP000235616">
    <property type="component" value="Unassembled WGS sequence"/>
</dbReference>
<proteinExistence type="inferred from homology"/>
<comment type="caution">
    <text evidence="6">The sequence shown here is derived from an EMBL/GenBank/DDBJ whole genome shotgun (WGS) entry which is preliminary data.</text>
</comment>
<feature type="compositionally biased region" description="Low complexity" evidence="4">
    <location>
        <begin position="320"/>
        <end position="334"/>
    </location>
</feature>
<keyword evidence="7" id="KW-1185">Reference proteome</keyword>
<name>A0A2N7VRA5_9BURK</name>
<dbReference type="PIRSF" id="PIRSF000428">
    <property type="entry name" value="P_Ac_trans"/>
    <property type="match status" value="1"/>
</dbReference>
<keyword evidence="3" id="KW-0012">Acyltransferase</keyword>
<accession>A0A2N7VRA5</accession>
<feature type="region of interest" description="Disordered" evidence="4">
    <location>
        <begin position="311"/>
        <end position="334"/>
    </location>
</feature>
<evidence type="ECO:0000256" key="2">
    <source>
        <dbReference type="ARBA" id="ARBA00022679"/>
    </source>
</evidence>
<dbReference type="GO" id="GO:0016746">
    <property type="term" value="F:acyltransferase activity"/>
    <property type="evidence" value="ECO:0007669"/>
    <property type="project" value="UniProtKB-KW"/>
</dbReference>
<comment type="similarity">
    <text evidence="1">Belongs to the phosphate acetyltransferase and butyryltransferase family.</text>
</comment>
<dbReference type="AlphaFoldDB" id="A0A2N7VRA5"/>
<dbReference type="SUPFAM" id="SSF53659">
    <property type="entry name" value="Isocitrate/Isopropylmalate dehydrogenase-like"/>
    <property type="match status" value="1"/>
</dbReference>
<feature type="domain" description="Phosphate acetyl/butaryl transferase" evidence="5">
    <location>
        <begin position="82"/>
        <end position="292"/>
    </location>
</feature>
<dbReference type="InterPro" id="IPR002505">
    <property type="entry name" value="PTA_PTB"/>
</dbReference>
<protein>
    <submittedName>
        <fullName evidence="6">Phosphate acetyl/butaryl transferase</fullName>
    </submittedName>
</protein>
<dbReference type="EMBL" id="PNYA01000010">
    <property type="protein sequence ID" value="PMS19682.1"/>
    <property type="molecule type" value="Genomic_DNA"/>
</dbReference>
<gene>
    <name evidence="6" type="ORF">C0Z18_12605</name>
</gene>
<dbReference type="OrthoDB" id="9774179at2"/>
<keyword evidence="2 6" id="KW-0808">Transferase</keyword>
<evidence type="ECO:0000256" key="4">
    <source>
        <dbReference type="SAM" id="MobiDB-lite"/>
    </source>
</evidence>
<organism evidence="6 7">
    <name type="scientific">Trinickia dabaoshanensis</name>
    <dbReference type="NCBI Taxonomy" id="564714"/>
    <lineage>
        <taxon>Bacteria</taxon>
        <taxon>Pseudomonadati</taxon>
        <taxon>Pseudomonadota</taxon>
        <taxon>Betaproteobacteria</taxon>
        <taxon>Burkholderiales</taxon>
        <taxon>Burkholderiaceae</taxon>
        <taxon>Trinickia</taxon>
    </lineage>
</organism>
<evidence type="ECO:0000313" key="6">
    <source>
        <dbReference type="EMBL" id="PMS19682.1"/>
    </source>
</evidence>
<dbReference type="Gene3D" id="3.40.718.10">
    <property type="entry name" value="Isopropylmalate Dehydrogenase"/>
    <property type="match status" value="1"/>
</dbReference>
<evidence type="ECO:0000256" key="1">
    <source>
        <dbReference type="ARBA" id="ARBA00005656"/>
    </source>
</evidence>
<evidence type="ECO:0000259" key="5">
    <source>
        <dbReference type="Pfam" id="PF01515"/>
    </source>
</evidence>
<dbReference type="PANTHER" id="PTHR43356">
    <property type="entry name" value="PHOSPHATE ACETYLTRANSFERASE"/>
    <property type="match status" value="1"/>
</dbReference>
<dbReference type="RefSeq" id="WP_102645755.1">
    <property type="nucleotide sequence ID" value="NZ_PNYA01000010.1"/>
</dbReference>
<evidence type="ECO:0000256" key="3">
    <source>
        <dbReference type="ARBA" id="ARBA00023315"/>
    </source>
</evidence>
<dbReference type="InterPro" id="IPR012147">
    <property type="entry name" value="P_Ac_Bu_trans"/>
</dbReference>
<sequence>MTQIPRSLQQLVNKARSLAPIRVAVADAEQDLVIETMRQAHEQGWVEPRLVGVSQAIQQLARSAGWRLQDEWIVPAESDAHAAAQAVELVRRGAADVVMKGRLHTDTLMHALLDPDRGLRVPGLRVSHLFVIEVPSHSKLLGVTDAAINITPDLNAKAQILQNSIDVFRLIGIDNPKVAVLSAVETVNPAIVSTLDAACLTLMARRGQLHGAIVDGPLAFDNAISAAAAEEKGIVSDVAGDTDLLLVPDLVSGNILVKDLTYLAGSVAAGVVAGLSVPVVLTSRADSPAARLASLALSALMVHGKPHLPAASARPEAHPHCAPTPETACCPPAR</sequence>